<comment type="caution">
    <text evidence="8">The sequence shown here is derived from an EMBL/GenBank/DDBJ whole genome shotgun (WGS) entry which is preliminary data.</text>
</comment>
<dbReference type="InterPro" id="IPR003819">
    <property type="entry name" value="TauD/TfdA-like"/>
</dbReference>
<dbReference type="Pfam" id="PF02668">
    <property type="entry name" value="TauD"/>
    <property type="match status" value="1"/>
</dbReference>
<gene>
    <name evidence="8" type="ORF">KIH74_35125</name>
</gene>
<dbReference type="InterPro" id="IPR050411">
    <property type="entry name" value="AlphaKG_dependent_hydroxylases"/>
</dbReference>
<keyword evidence="6" id="KW-0408">Iron</keyword>
<feature type="domain" description="TauD/TfdA-like" evidence="7">
    <location>
        <begin position="43"/>
        <end position="155"/>
    </location>
</feature>
<evidence type="ECO:0000256" key="1">
    <source>
        <dbReference type="ARBA" id="ARBA00001954"/>
    </source>
</evidence>
<dbReference type="PANTHER" id="PTHR10696">
    <property type="entry name" value="GAMMA-BUTYROBETAINE HYDROXYLASE-RELATED"/>
    <property type="match status" value="1"/>
</dbReference>
<dbReference type="RefSeq" id="WP_214160770.1">
    <property type="nucleotide sequence ID" value="NZ_JAHBAY010000025.1"/>
</dbReference>
<keyword evidence="4 8" id="KW-0223">Dioxygenase</keyword>
<evidence type="ECO:0000256" key="5">
    <source>
        <dbReference type="ARBA" id="ARBA00023002"/>
    </source>
</evidence>
<reference evidence="8 9" key="1">
    <citation type="submission" date="2021-05" db="EMBL/GenBank/DDBJ databases">
        <title>Kineosporia and Streptomyces sp. nov. two new marine actinobacteria isolated from Coral.</title>
        <authorList>
            <person name="Buangrab K."/>
            <person name="Sutthacheep M."/>
            <person name="Yeemin T."/>
            <person name="Harunari E."/>
            <person name="Igarashi Y."/>
            <person name="Kanchanasin P."/>
            <person name="Tanasupawat S."/>
            <person name="Phongsopitanun W."/>
        </authorList>
    </citation>
    <scope>NUCLEOTIDE SEQUENCE [LARGE SCALE GENOMIC DNA]</scope>
    <source>
        <strain evidence="8 9">J2-2</strain>
    </source>
</reference>
<name>A0ABS5TTX8_9ACTN</name>
<comment type="cofactor">
    <cofactor evidence="1">
        <name>Fe(2+)</name>
        <dbReference type="ChEBI" id="CHEBI:29033"/>
    </cofactor>
</comment>
<evidence type="ECO:0000256" key="3">
    <source>
        <dbReference type="ARBA" id="ARBA00022723"/>
    </source>
</evidence>
<accession>A0ABS5TTX8</accession>
<proteinExistence type="inferred from homology"/>
<evidence type="ECO:0000256" key="2">
    <source>
        <dbReference type="ARBA" id="ARBA00008654"/>
    </source>
</evidence>
<evidence type="ECO:0000313" key="8">
    <source>
        <dbReference type="EMBL" id="MBT0774230.1"/>
    </source>
</evidence>
<dbReference type="Proteomes" id="UP001197247">
    <property type="component" value="Unassembled WGS sequence"/>
</dbReference>
<dbReference type="Gene3D" id="3.60.130.10">
    <property type="entry name" value="Clavaminate synthase-like"/>
    <property type="match status" value="1"/>
</dbReference>
<keyword evidence="3" id="KW-0479">Metal-binding</keyword>
<protein>
    <submittedName>
        <fullName evidence="8">TauD/TfdA family dioxygenase</fullName>
    </submittedName>
</protein>
<evidence type="ECO:0000259" key="7">
    <source>
        <dbReference type="Pfam" id="PF02668"/>
    </source>
</evidence>
<evidence type="ECO:0000256" key="6">
    <source>
        <dbReference type="ARBA" id="ARBA00023004"/>
    </source>
</evidence>
<sequence length="274" mass="30633">MIEHILDHRDGEVSDCPSMSHVITGCHILRGNMRFTTFHGDAMNDDQFWHVLESDGIVFIQEGTQRGLSEFLQSFTTWYHHPHEHSAGLTKISPNSLSNSAGSAGFTHLALGLHTDRSTASEPPSILASVMEHASTQGGDSIFCDGQKILKNLKQKGHTEQDIADLRLVGQFGETPMWGQPGKNHYSLRYRDDEVARPATSSREDTLSDLHLLLGRLMMMRHLEQGEGYVLHNHRILHGRTAFKGARSVIRILANVLDSSQHRDLNQGFVLPED</sequence>
<organism evidence="8 9">
    <name type="scientific">Kineosporia corallincola</name>
    <dbReference type="NCBI Taxonomy" id="2835133"/>
    <lineage>
        <taxon>Bacteria</taxon>
        <taxon>Bacillati</taxon>
        <taxon>Actinomycetota</taxon>
        <taxon>Actinomycetes</taxon>
        <taxon>Kineosporiales</taxon>
        <taxon>Kineosporiaceae</taxon>
        <taxon>Kineosporia</taxon>
    </lineage>
</organism>
<dbReference type="SUPFAM" id="SSF51197">
    <property type="entry name" value="Clavaminate synthase-like"/>
    <property type="match status" value="1"/>
</dbReference>
<evidence type="ECO:0000313" key="9">
    <source>
        <dbReference type="Proteomes" id="UP001197247"/>
    </source>
</evidence>
<dbReference type="PANTHER" id="PTHR10696:SF25">
    <property type="entry name" value="OXIDOREDUCTASE AIM17-RELATED"/>
    <property type="match status" value="1"/>
</dbReference>
<comment type="similarity">
    <text evidence="2">Belongs to the gamma-BBH/TMLD family.</text>
</comment>
<dbReference type="GO" id="GO:0051213">
    <property type="term" value="F:dioxygenase activity"/>
    <property type="evidence" value="ECO:0007669"/>
    <property type="project" value="UniProtKB-KW"/>
</dbReference>
<keyword evidence="9" id="KW-1185">Reference proteome</keyword>
<dbReference type="EMBL" id="JAHBAY010000025">
    <property type="protein sequence ID" value="MBT0774230.1"/>
    <property type="molecule type" value="Genomic_DNA"/>
</dbReference>
<dbReference type="InterPro" id="IPR042098">
    <property type="entry name" value="TauD-like_sf"/>
</dbReference>
<evidence type="ECO:0000256" key="4">
    <source>
        <dbReference type="ARBA" id="ARBA00022964"/>
    </source>
</evidence>
<keyword evidence="5" id="KW-0560">Oxidoreductase</keyword>